<comment type="caution">
    <text evidence="2">The sequence shown here is derived from an EMBL/GenBank/DDBJ whole genome shotgun (WGS) entry which is preliminary data.</text>
</comment>
<keyword evidence="1" id="KW-0732">Signal</keyword>
<evidence type="ECO:0000256" key="1">
    <source>
        <dbReference type="SAM" id="SignalP"/>
    </source>
</evidence>
<dbReference type="RefSeq" id="WP_163826068.1">
    <property type="nucleotide sequence ID" value="NZ_JAAGUY010000021.1"/>
</dbReference>
<feature type="chain" id="PRO_5027036876" description="Secreted protein" evidence="1">
    <location>
        <begin position="25"/>
        <end position="128"/>
    </location>
</feature>
<sequence length="128" mass="13058">MRALGPVVLAVAAGTALTAPQASAAVVHSVTVSQGLANGYGTTCSYEIKAIVDASIAHRTMFRDNGWEIRGNGGPKKVAGDTVTQMWTPSTPGEHVITAEIHVGTDEVVSTTVQVGNGINLGSACVVN</sequence>
<accession>A0A6P1DGV4</accession>
<evidence type="ECO:0000313" key="2">
    <source>
        <dbReference type="EMBL" id="NEW47803.1"/>
    </source>
</evidence>
<reference evidence="2 3" key="1">
    <citation type="submission" date="2020-01" db="EMBL/GenBank/DDBJ databases">
        <title>Genetics and antimicrobial susceptibilities of Nocardia species isolated from the soil; a comparison with species isolated from humans.</title>
        <authorList>
            <person name="Carrasco G."/>
            <person name="Monzon S."/>
            <person name="Sansegundo M."/>
            <person name="Garcia E."/>
            <person name="Garrido N."/>
            <person name="Medina M.J."/>
            <person name="Villalon P."/>
            <person name="Ramirez-Arocha A.C."/>
            <person name="Jimenez P."/>
            <person name="Cuesta I."/>
            <person name="Valdezate S."/>
        </authorList>
    </citation>
    <scope>NUCLEOTIDE SEQUENCE [LARGE SCALE GENOMIC DNA]</scope>
    <source>
        <strain evidence="2 3">CNM20110639</strain>
    </source>
</reference>
<name>A0A6P1DGV4_9NOCA</name>
<organism evidence="2 3">
    <name type="scientific">Nocardia cyriacigeorgica</name>
    <dbReference type="NCBI Taxonomy" id="135487"/>
    <lineage>
        <taxon>Bacteria</taxon>
        <taxon>Bacillati</taxon>
        <taxon>Actinomycetota</taxon>
        <taxon>Actinomycetes</taxon>
        <taxon>Mycobacteriales</taxon>
        <taxon>Nocardiaceae</taxon>
        <taxon>Nocardia</taxon>
    </lineage>
</organism>
<gene>
    <name evidence="2" type="ORF">GV789_25710</name>
</gene>
<evidence type="ECO:0008006" key="4">
    <source>
        <dbReference type="Google" id="ProtNLM"/>
    </source>
</evidence>
<dbReference type="AlphaFoldDB" id="A0A6P1DGV4"/>
<proteinExistence type="predicted"/>
<evidence type="ECO:0000313" key="3">
    <source>
        <dbReference type="Proteomes" id="UP000468928"/>
    </source>
</evidence>
<dbReference type="Proteomes" id="UP000468928">
    <property type="component" value="Unassembled WGS sequence"/>
</dbReference>
<feature type="signal peptide" evidence="1">
    <location>
        <begin position="1"/>
        <end position="24"/>
    </location>
</feature>
<protein>
    <recommendedName>
        <fullName evidence="4">Secreted protein</fullName>
    </recommendedName>
</protein>
<dbReference type="EMBL" id="JAAGUZ010000103">
    <property type="protein sequence ID" value="NEW47803.1"/>
    <property type="molecule type" value="Genomic_DNA"/>
</dbReference>